<evidence type="ECO:0000313" key="2">
    <source>
        <dbReference type="Proteomes" id="UP000784294"/>
    </source>
</evidence>
<comment type="caution">
    <text evidence="1">The sequence shown here is derived from an EMBL/GenBank/DDBJ whole genome shotgun (WGS) entry which is preliminary data.</text>
</comment>
<keyword evidence="2" id="KW-1185">Reference proteome</keyword>
<sequence>MSALLSACLLVCRSVREPGNGLGSGTFCRRWRYKDRQSMSAGLGTRLVCPDSNAAPAKSGQGKVWTKQLSLSHPGNYLMAARQSMSGFFLSPALNITLTTLSPSSPKLCIREISQL</sequence>
<accession>A0A3S5FEI1</accession>
<gene>
    <name evidence="1" type="ORF">PXEA_LOCUS18945</name>
</gene>
<protein>
    <submittedName>
        <fullName evidence="1">Uncharacterized protein</fullName>
    </submittedName>
</protein>
<organism evidence="1 2">
    <name type="scientific">Protopolystoma xenopodis</name>
    <dbReference type="NCBI Taxonomy" id="117903"/>
    <lineage>
        <taxon>Eukaryota</taxon>
        <taxon>Metazoa</taxon>
        <taxon>Spiralia</taxon>
        <taxon>Lophotrochozoa</taxon>
        <taxon>Platyhelminthes</taxon>
        <taxon>Monogenea</taxon>
        <taxon>Polyopisthocotylea</taxon>
        <taxon>Polystomatidea</taxon>
        <taxon>Polystomatidae</taxon>
        <taxon>Protopolystoma</taxon>
    </lineage>
</organism>
<evidence type="ECO:0000313" key="1">
    <source>
        <dbReference type="EMBL" id="VEL25505.1"/>
    </source>
</evidence>
<reference evidence="1" key="1">
    <citation type="submission" date="2018-11" db="EMBL/GenBank/DDBJ databases">
        <authorList>
            <consortium name="Pathogen Informatics"/>
        </authorList>
    </citation>
    <scope>NUCLEOTIDE SEQUENCE</scope>
</reference>
<name>A0A3S5FEI1_9PLAT</name>
<dbReference type="Proteomes" id="UP000784294">
    <property type="component" value="Unassembled WGS sequence"/>
</dbReference>
<dbReference type="AlphaFoldDB" id="A0A3S5FEI1"/>
<dbReference type="EMBL" id="CAAALY010074412">
    <property type="protein sequence ID" value="VEL25505.1"/>
    <property type="molecule type" value="Genomic_DNA"/>
</dbReference>
<proteinExistence type="predicted"/>